<dbReference type="InterPro" id="IPR029052">
    <property type="entry name" value="Metallo-depent_PP-like"/>
</dbReference>
<proteinExistence type="predicted"/>
<dbReference type="Gene3D" id="3.60.21.10">
    <property type="match status" value="1"/>
</dbReference>
<dbReference type="Pfam" id="PF14008">
    <property type="entry name" value="Metallophos_C"/>
    <property type="match status" value="1"/>
</dbReference>
<name>A0A7R9B9G8_TIMSH</name>
<evidence type="ECO:0000313" key="2">
    <source>
        <dbReference type="EMBL" id="CAD7268386.1"/>
    </source>
</evidence>
<reference evidence="2" key="1">
    <citation type="submission" date="2020-11" db="EMBL/GenBank/DDBJ databases">
        <authorList>
            <person name="Tran Van P."/>
        </authorList>
    </citation>
    <scope>NUCLEOTIDE SEQUENCE</scope>
</reference>
<dbReference type="InterPro" id="IPR025733">
    <property type="entry name" value="PAPs_C"/>
</dbReference>
<organism evidence="2">
    <name type="scientific">Timema shepardi</name>
    <name type="common">Walking stick</name>
    <dbReference type="NCBI Taxonomy" id="629360"/>
    <lineage>
        <taxon>Eukaryota</taxon>
        <taxon>Metazoa</taxon>
        <taxon>Ecdysozoa</taxon>
        <taxon>Arthropoda</taxon>
        <taxon>Hexapoda</taxon>
        <taxon>Insecta</taxon>
        <taxon>Pterygota</taxon>
        <taxon>Neoptera</taxon>
        <taxon>Polyneoptera</taxon>
        <taxon>Phasmatodea</taxon>
        <taxon>Timematodea</taxon>
        <taxon>Timematoidea</taxon>
        <taxon>Timematidae</taxon>
        <taxon>Timema</taxon>
    </lineage>
</organism>
<feature type="domain" description="Purple acid phosphatase C-terminal" evidence="1">
    <location>
        <begin position="10"/>
        <end position="62"/>
    </location>
</feature>
<dbReference type="AlphaFoldDB" id="A0A7R9B9G8"/>
<gene>
    <name evidence="2" type="ORF">TSIB3V08_LOCUS12388</name>
</gene>
<dbReference type="SUPFAM" id="SSF56300">
    <property type="entry name" value="Metallo-dependent phosphatases"/>
    <property type="match status" value="1"/>
</dbReference>
<sequence length="80" mass="9305">MICYSFDEQGCQENHDMFKKQQPSWSALRSDDYGYSRLTVHNQTHLFMDYVSIDKLGAVIDQFWLVKENHGSYKVPNVGG</sequence>
<dbReference type="PANTHER" id="PTHR45867">
    <property type="entry name" value="PURPLE ACID PHOSPHATASE"/>
    <property type="match status" value="1"/>
</dbReference>
<accession>A0A7R9B9G8</accession>
<dbReference type="EMBL" id="OC013114">
    <property type="protein sequence ID" value="CAD7268386.1"/>
    <property type="molecule type" value="Genomic_DNA"/>
</dbReference>
<protein>
    <recommendedName>
        <fullName evidence="1">Purple acid phosphatase C-terminal domain-containing protein</fullName>
    </recommendedName>
</protein>
<evidence type="ECO:0000259" key="1">
    <source>
        <dbReference type="Pfam" id="PF14008"/>
    </source>
</evidence>